<feature type="region of interest" description="Disordered" evidence="26">
    <location>
        <begin position="1"/>
        <end position="24"/>
    </location>
</feature>
<dbReference type="GO" id="GO:0003756">
    <property type="term" value="F:protein disulfide isomerase activity"/>
    <property type="evidence" value="ECO:0007669"/>
    <property type="project" value="UniProtKB-EC"/>
</dbReference>
<feature type="transmembrane region" description="Helical" evidence="27">
    <location>
        <begin position="313"/>
        <end position="337"/>
    </location>
</feature>
<dbReference type="InterPro" id="IPR017937">
    <property type="entry name" value="Thioredoxin_CS"/>
</dbReference>
<evidence type="ECO:0000256" key="14">
    <source>
        <dbReference type="ARBA" id="ARBA00022970"/>
    </source>
</evidence>
<sequence length="1101" mass="119460">MRAGDETETSMARPQYPGDDTRPTSKKELAGWYSYGWAAEVFTVCAMGSFLPITLEQMARDRGVLLSDKVTPCSATLNSPSKTSTQAQWTLPSRYDAGAPTVVNQCVVYILGVEINTASFAMYTFSVSVFIQAILIISMSGAADHGSHRKLLLVAFAVIGSVSTMLFLGVVPKIYIVGAVIAIIANTCFGASFVLLNSFLPLLIRHHPSVLQGVCEPPPALDGSRAQEGHPDSTNDIDHGFDSNATSPLLHAHQGNNENAVTDMRPAATVAVSQELKLSTRISSFGIGIGYIGSIILQIVCILVVIATNQTTFSLRLVLFLIGLWWLIFTIPAALWLRSRPGPPLTTTHQGKHTRSWIGYMAYAWKSLYRTAVRTRHLKDILLFLAAWFLLSDGIATVSGTAVLFAKTQLNMQPAALGLINVIAMMAGVLGAFSWSSVSRVFNLSASQTIIACILLFELVPLYGLLGFIPAIKSLGFLGLQQPWEMFPLGIVYGIVMGGLSSYCRSFFGELIPPGNEAAFYALYAITDKGSSIFGPAIVGIITDRYGEIRPAFVFLAILIFLPLPLMLLVDVERGKRDALALAAELQPSGAQTYGTLPGDEDRAPPTDTASDVVSLTKDSFKDFMKEHDLVLAEFYAPWCGHCKALAPKYEEAATELKGKDIPLVKVDCTEEEDLCRENGVEGYPTLKIFRGPDSSKPYQGARQADSIVSYMIKQSLPAVSTVTEENLEEIKTMDKIVVIGYFASDDKAANDVFTSFAESQRDNYLFAATSDSAVAKAEGVKQPSIVLYKDFDEKKAIYDGAIDQEAILSWVKTASTPLVGEIGPETYSNYITAGIPLAYIFAETKEERDQYAEEFKPIAEKHKGAISIATIDAKMFGAHAGNLNLDPQTFPAFAIQDPEKNAKYPYDQSKEINAKDIEKFIQDVLDGKVEPSIKSEPVPETQEGPVTVVVAHSYQDLVINNDKDVLLEFYAPWCGHCKALAPKYEELAALYAGEFKDKVTIAKIDATANDVPDSITGFPTIKLYPAGAKDSPVEYSGSRTVEDLANFIKENGKYKVDALEAASEKVEEGADVTASPSATSTEAEASAAAGDEKGDDHDEL</sequence>
<dbReference type="InterPro" id="IPR005792">
    <property type="entry name" value="Prot_disulphide_isomerase"/>
</dbReference>
<evidence type="ECO:0000313" key="29">
    <source>
        <dbReference type="EMBL" id="KAF7155025.1"/>
    </source>
</evidence>
<dbReference type="PROSITE" id="PS00194">
    <property type="entry name" value="THIOREDOXIN_1"/>
    <property type="match status" value="2"/>
</dbReference>
<evidence type="ECO:0000256" key="24">
    <source>
        <dbReference type="RuleBase" id="RU004208"/>
    </source>
</evidence>
<dbReference type="GO" id="GO:0032974">
    <property type="term" value="P:amino acid transmembrane export from vacuole"/>
    <property type="evidence" value="ECO:0007669"/>
    <property type="project" value="InterPro"/>
</dbReference>
<dbReference type="GO" id="GO:0005788">
    <property type="term" value="C:endoplasmic reticulum lumen"/>
    <property type="evidence" value="ECO:0007669"/>
    <property type="project" value="UniProtKB-SubCell"/>
</dbReference>
<evidence type="ECO:0000256" key="19">
    <source>
        <dbReference type="ARBA" id="ARBA00023235"/>
    </source>
</evidence>
<feature type="disulfide bond" description="Redox-active" evidence="23">
    <location>
        <begin position="975"/>
        <end position="978"/>
    </location>
</feature>
<evidence type="ECO:0000256" key="17">
    <source>
        <dbReference type="ARBA" id="ARBA00023136"/>
    </source>
</evidence>
<dbReference type="FunFam" id="3.40.30.10:FF:000185">
    <property type="entry name" value="Protein disulfide-isomerase"/>
    <property type="match status" value="1"/>
</dbReference>
<dbReference type="GO" id="GO:0010467">
    <property type="term" value="P:gene expression"/>
    <property type="evidence" value="ECO:0007669"/>
    <property type="project" value="UniProtKB-ARBA"/>
</dbReference>
<name>A0A8H6PHY7_9EURO</name>
<evidence type="ECO:0000256" key="18">
    <source>
        <dbReference type="ARBA" id="ARBA00023157"/>
    </source>
</evidence>
<evidence type="ECO:0000259" key="28">
    <source>
        <dbReference type="PROSITE" id="PS51352"/>
    </source>
</evidence>
<dbReference type="Pfam" id="PF00085">
    <property type="entry name" value="Thioredoxin"/>
    <property type="match status" value="2"/>
</dbReference>
<dbReference type="InterPro" id="IPR036249">
    <property type="entry name" value="Thioredoxin-like_sf"/>
</dbReference>
<evidence type="ECO:0000256" key="4">
    <source>
        <dbReference type="ARBA" id="ARBA00004319"/>
    </source>
</evidence>
<accession>A0A8H6PHY7</accession>
<comment type="catalytic activity">
    <reaction evidence="1 25">
        <text>Catalyzes the rearrangement of -S-S- bonds in proteins.</text>
        <dbReference type="EC" id="5.3.4.1"/>
    </reaction>
</comment>
<protein>
    <recommendedName>
        <fullName evidence="22 25">Protein disulfide-isomerase</fullName>
        <ecNumber evidence="7 25">5.3.4.1</ecNumber>
    </recommendedName>
</protein>
<evidence type="ECO:0000256" key="9">
    <source>
        <dbReference type="ARBA" id="ARBA00022554"/>
    </source>
</evidence>
<dbReference type="PROSITE" id="PS51352">
    <property type="entry name" value="THIOREDOXIN_2"/>
    <property type="match status" value="2"/>
</dbReference>
<dbReference type="Pfam" id="PF11700">
    <property type="entry name" value="ATG22"/>
    <property type="match status" value="1"/>
</dbReference>
<organism evidence="29 30">
    <name type="scientific">Aspergillus felis</name>
    <dbReference type="NCBI Taxonomy" id="1287682"/>
    <lineage>
        <taxon>Eukaryota</taxon>
        <taxon>Fungi</taxon>
        <taxon>Dikarya</taxon>
        <taxon>Ascomycota</taxon>
        <taxon>Pezizomycotina</taxon>
        <taxon>Eurotiomycetes</taxon>
        <taxon>Eurotiomycetidae</taxon>
        <taxon>Eurotiales</taxon>
        <taxon>Aspergillaceae</taxon>
        <taxon>Aspergillus</taxon>
        <taxon>Aspergillus subgen. Fumigati</taxon>
    </lineage>
</organism>
<evidence type="ECO:0000256" key="3">
    <source>
        <dbReference type="ARBA" id="ARBA00004128"/>
    </source>
</evidence>
<proteinExistence type="inferred from homology"/>
<evidence type="ECO:0000256" key="1">
    <source>
        <dbReference type="ARBA" id="ARBA00001182"/>
    </source>
</evidence>
<feature type="compositionally biased region" description="Basic and acidic residues" evidence="26">
    <location>
        <begin position="1091"/>
        <end position="1101"/>
    </location>
</feature>
<feature type="transmembrane region" description="Helical" evidence="27">
    <location>
        <begin position="285"/>
        <end position="307"/>
    </location>
</feature>
<comment type="similarity">
    <text evidence="5 24">Belongs to the protein disulfide isomerase family.</text>
</comment>
<keyword evidence="13" id="KW-0256">Endoplasmic reticulum</keyword>
<dbReference type="InterPro" id="IPR036259">
    <property type="entry name" value="MFS_trans_sf"/>
</dbReference>
<evidence type="ECO:0000256" key="7">
    <source>
        <dbReference type="ARBA" id="ARBA00012723"/>
    </source>
</evidence>
<feature type="compositionally biased region" description="Low complexity" evidence="26">
    <location>
        <begin position="1074"/>
        <end position="1090"/>
    </location>
</feature>
<dbReference type="EC" id="5.3.4.1" evidence="7 25"/>
<feature type="transmembrane region" description="Helical" evidence="27">
    <location>
        <begin position="32"/>
        <end position="55"/>
    </location>
</feature>
<keyword evidence="19 25" id="KW-0413">Isomerase</keyword>
<dbReference type="GO" id="GO:0015035">
    <property type="term" value="F:protein-disulfide reductase activity"/>
    <property type="evidence" value="ECO:0007669"/>
    <property type="project" value="UniProtKB-ARBA"/>
</dbReference>
<feature type="transmembrane region" description="Helical" evidence="27">
    <location>
        <begin position="151"/>
        <end position="168"/>
    </location>
</feature>
<evidence type="ECO:0000256" key="26">
    <source>
        <dbReference type="SAM" id="MobiDB-lite"/>
    </source>
</evidence>
<evidence type="ECO:0000256" key="12">
    <source>
        <dbReference type="ARBA" id="ARBA00022737"/>
    </source>
</evidence>
<dbReference type="FunFam" id="3.40.30.10:FF:000017">
    <property type="entry name" value="Protein disulfide-isomerase A4"/>
    <property type="match status" value="1"/>
</dbReference>
<dbReference type="InterPro" id="IPR024671">
    <property type="entry name" value="Atg22-like"/>
</dbReference>
<dbReference type="InterPro" id="IPR050495">
    <property type="entry name" value="ATG22/LtaA_families"/>
</dbReference>
<evidence type="ECO:0000256" key="15">
    <source>
        <dbReference type="ARBA" id="ARBA00022989"/>
    </source>
</evidence>
<evidence type="ECO:0000256" key="22">
    <source>
        <dbReference type="ARBA" id="ARBA00039846"/>
    </source>
</evidence>
<gene>
    <name evidence="29" type="ORF">CNMCM5623_005233</name>
</gene>
<dbReference type="SUPFAM" id="SSF103473">
    <property type="entry name" value="MFS general substrate transporter"/>
    <property type="match status" value="1"/>
</dbReference>
<evidence type="ECO:0000256" key="25">
    <source>
        <dbReference type="RuleBase" id="RU361130"/>
    </source>
</evidence>
<feature type="transmembrane region" description="Helical" evidence="27">
    <location>
        <begin position="120"/>
        <end position="139"/>
    </location>
</feature>
<feature type="domain" description="Thioredoxin" evidence="28">
    <location>
        <begin position="591"/>
        <end position="718"/>
    </location>
</feature>
<evidence type="ECO:0000256" key="8">
    <source>
        <dbReference type="ARBA" id="ARBA00022448"/>
    </source>
</evidence>
<dbReference type="PANTHER" id="PTHR23519:SF1">
    <property type="entry name" value="AUTOPHAGY-RELATED PROTEIN 22"/>
    <property type="match status" value="1"/>
</dbReference>
<keyword evidence="18 23" id="KW-1015">Disulfide bond</keyword>
<evidence type="ECO:0000256" key="11">
    <source>
        <dbReference type="ARBA" id="ARBA00022729"/>
    </source>
</evidence>
<feature type="transmembrane region" description="Helical" evidence="27">
    <location>
        <begin position="549"/>
        <end position="570"/>
    </location>
</feature>
<keyword evidence="11" id="KW-0732">Signal</keyword>
<dbReference type="PRINTS" id="PR00421">
    <property type="entry name" value="THIOREDOXIN"/>
</dbReference>
<dbReference type="NCBIfam" id="TIGR01130">
    <property type="entry name" value="ER_PDI_fam"/>
    <property type="match status" value="1"/>
</dbReference>
<dbReference type="PANTHER" id="PTHR23519">
    <property type="entry name" value="AUTOPHAGY-RELATED PROTEIN 22"/>
    <property type="match status" value="1"/>
</dbReference>
<feature type="transmembrane region" description="Helical" evidence="27">
    <location>
        <begin position="450"/>
        <end position="469"/>
    </location>
</feature>
<dbReference type="AlphaFoldDB" id="A0A8H6PHY7"/>
<comment type="subcellular location">
    <subcellularLocation>
        <location evidence="4">Endoplasmic reticulum lumen</location>
    </subcellularLocation>
    <subcellularLocation>
        <location evidence="3">Vacuole membrane</location>
        <topology evidence="3">Multi-pass membrane protein</topology>
    </subcellularLocation>
</comment>
<feature type="transmembrane region" description="Helical" evidence="27">
    <location>
        <begin position="174"/>
        <end position="196"/>
    </location>
</feature>
<dbReference type="CDD" id="cd02995">
    <property type="entry name" value="PDI_a_PDI_a'_C"/>
    <property type="match status" value="1"/>
</dbReference>
<comment type="caution">
    <text evidence="29">The sequence shown here is derived from an EMBL/GenBank/DDBJ whole genome shotgun (WGS) entry which is preliminary data.</text>
</comment>
<evidence type="ECO:0000256" key="6">
    <source>
        <dbReference type="ARBA" id="ARBA00006978"/>
    </source>
</evidence>
<comment type="function">
    <text evidence="21">Vacuolar effluxer which mediate the efflux of amino acids resulting from autophagic degradation. The release of autophagic amino acids allows the maintenance of protein synthesis and viability during nitrogen starvation.</text>
</comment>
<evidence type="ECO:0000256" key="16">
    <source>
        <dbReference type="ARBA" id="ARBA00023006"/>
    </source>
</evidence>
<dbReference type="InterPro" id="IPR013766">
    <property type="entry name" value="Thioredoxin_domain"/>
</dbReference>
<evidence type="ECO:0000256" key="2">
    <source>
        <dbReference type="ARBA" id="ARBA00002692"/>
    </source>
</evidence>
<evidence type="ECO:0000256" key="10">
    <source>
        <dbReference type="ARBA" id="ARBA00022692"/>
    </source>
</evidence>
<dbReference type="FunFam" id="3.40.30.10:FF:000139">
    <property type="entry name" value="Protein disulfide-isomerase"/>
    <property type="match status" value="1"/>
</dbReference>
<dbReference type="FunFam" id="3.40.30.10:FF:000154">
    <property type="entry name" value="Protein disulfide-isomerase"/>
    <property type="match status" value="1"/>
</dbReference>
<evidence type="ECO:0000256" key="27">
    <source>
        <dbReference type="SAM" id="Phobius"/>
    </source>
</evidence>
<dbReference type="CDD" id="cd02981">
    <property type="entry name" value="PDI_b_family"/>
    <property type="match status" value="1"/>
</dbReference>
<keyword evidence="17 27" id="KW-0472">Membrane</keyword>
<keyword evidence="14" id="KW-0029">Amino-acid transport</keyword>
<keyword evidence="10 27" id="KW-0812">Transmembrane</keyword>
<dbReference type="EMBL" id="JACBAE010001404">
    <property type="protein sequence ID" value="KAF7155025.1"/>
    <property type="molecule type" value="Genomic_DNA"/>
</dbReference>
<comment type="similarity">
    <text evidence="6">Belongs to the ATG22 family.</text>
</comment>
<feature type="domain" description="Thioredoxin" evidence="28">
    <location>
        <begin position="925"/>
        <end position="1054"/>
    </location>
</feature>
<dbReference type="NCBIfam" id="TIGR01126">
    <property type="entry name" value="pdi_dom"/>
    <property type="match status" value="1"/>
</dbReference>
<feature type="transmembrane region" description="Helical" evidence="27">
    <location>
        <begin position="381"/>
        <end position="406"/>
    </location>
</feature>
<dbReference type="InterPro" id="IPR005788">
    <property type="entry name" value="PDI_thioredoxin-like_dom"/>
</dbReference>
<feature type="region of interest" description="Disordered" evidence="26">
    <location>
        <begin position="1066"/>
        <end position="1101"/>
    </location>
</feature>
<feature type="transmembrane region" description="Helical" evidence="27">
    <location>
        <begin position="489"/>
        <end position="508"/>
    </location>
</feature>
<evidence type="ECO:0000256" key="5">
    <source>
        <dbReference type="ARBA" id="ARBA00006347"/>
    </source>
</evidence>
<evidence type="ECO:0000313" key="30">
    <source>
        <dbReference type="Proteomes" id="UP000654922"/>
    </source>
</evidence>
<keyword evidence="12" id="KW-0677">Repeat</keyword>
<dbReference type="OrthoDB" id="192733at2759"/>
<dbReference type="InterPro" id="IPR044738">
    <property type="entry name" value="Atg22"/>
</dbReference>
<dbReference type="GO" id="GO:0051082">
    <property type="term" value="F:unfolded protein binding"/>
    <property type="evidence" value="ECO:0007669"/>
    <property type="project" value="UniProtKB-ARBA"/>
</dbReference>
<comment type="function">
    <text evidence="2">Participates in the folding of proteins containing disulfide bonds, may be involved in glycosylation, prolyl hydroxylation and triglyceride transfer.</text>
</comment>
<reference evidence="29" key="1">
    <citation type="submission" date="2020-06" db="EMBL/GenBank/DDBJ databases">
        <title>Draft genome sequences of strains closely related to Aspergillus parafelis and Aspergillus hiratsukae.</title>
        <authorList>
            <person name="Dos Santos R.A.C."/>
            <person name="Rivero-Menendez O."/>
            <person name="Steenwyk J.L."/>
            <person name="Mead M.E."/>
            <person name="Goldman G.H."/>
            <person name="Alastruey-Izquierdo A."/>
            <person name="Rokas A."/>
        </authorList>
    </citation>
    <scope>NUCLEOTIDE SEQUENCE</scope>
    <source>
        <strain evidence="29">CNM-CM5623</strain>
    </source>
</reference>
<dbReference type="CDD" id="cd02982">
    <property type="entry name" value="PDI_b'_family"/>
    <property type="match status" value="1"/>
</dbReference>
<keyword evidence="8" id="KW-0813">Transport</keyword>
<evidence type="ECO:0000256" key="21">
    <source>
        <dbReference type="ARBA" id="ARBA00024801"/>
    </source>
</evidence>
<dbReference type="Gene3D" id="3.40.30.10">
    <property type="entry name" value="Glutaredoxin"/>
    <property type="match status" value="4"/>
</dbReference>
<keyword evidence="20 23" id="KW-0676">Redox-active center</keyword>
<evidence type="ECO:0000256" key="13">
    <source>
        <dbReference type="ARBA" id="ARBA00022824"/>
    </source>
</evidence>
<keyword evidence="16" id="KW-0072">Autophagy</keyword>
<dbReference type="GO" id="GO:0005774">
    <property type="term" value="C:vacuolar membrane"/>
    <property type="evidence" value="ECO:0007669"/>
    <property type="project" value="UniProtKB-SubCell"/>
</dbReference>
<dbReference type="CDD" id="cd02961">
    <property type="entry name" value="PDI_a_family"/>
    <property type="match status" value="1"/>
</dbReference>
<feature type="transmembrane region" description="Helical" evidence="27">
    <location>
        <begin position="418"/>
        <end position="438"/>
    </location>
</feature>
<dbReference type="GO" id="GO:0006914">
    <property type="term" value="P:autophagy"/>
    <property type="evidence" value="ECO:0007669"/>
    <property type="project" value="UniProtKB-KW"/>
</dbReference>
<evidence type="ECO:0000256" key="23">
    <source>
        <dbReference type="PIRSR" id="PIRSR605792-51"/>
    </source>
</evidence>
<keyword evidence="9" id="KW-0926">Vacuole</keyword>
<dbReference type="Proteomes" id="UP000654922">
    <property type="component" value="Unassembled WGS sequence"/>
</dbReference>
<evidence type="ECO:0000256" key="20">
    <source>
        <dbReference type="ARBA" id="ARBA00023284"/>
    </source>
</evidence>
<feature type="disulfide bond" description="Redox-active" evidence="23">
    <location>
        <begin position="640"/>
        <end position="643"/>
    </location>
</feature>
<dbReference type="SUPFAM" id="SSF52833">
    <property type="entry name" value="Thioredoxin-like"/>
    <property type="match status" value="4"/>
</dbReference>
<dbReference type="Pfam" id="PF13848">
    <property type="entry name" value="Thioredoxin_6"/>
    <property type="match status" value="1"/>
</dbReference>
<dbReference type="Gene3D" id="1.20.1250.20">
    <property type="entry name" value="MFS general substrate transporter like domains"/>
    <property type="match status" value="1"/>
</dbReference>
<dbReference type="CDD" id="cd17483">
    <property type="entry name" value="MFS_Atg22_like"/>
    <property type="match status" value="1"/>
</dbReference>
<keyword evidence="15 27" id="KW-1133">Transmembrane helix</keyword>